<dbReference type="GO" id="GO:0005886">
    <property type="term" value="C:plasma membrane"/>
    <property type="evidence" value="ECO:0007669"/>
    <property type="project" value="UniProtKB-SubCell"/>
</dbReference>
<dbReference type="CDD" id="cd06261">
    <property type="entry name" value="TM_PBP2"/>
    <property type="match status" value="1"/>
</dbReference>
<sequence>MASRHDSKGERLFDVFNYVGLSILILACLYPFAYVVFASLSEANAFMAHSGILLHPLGLDFSSYKAVFSNPNILQGYRNTLIIVVGGTALNLALTSLGAYGLSRKNVKLATPIMLGIVFTMFFSGGIIPVFLLVTKTLHLGDNLLALILPTAINTWNLIIMRTSFAAIPEELIESARIDGASEPFILARIVLPLSMSVISVMLLFYGVQHWNAWFQAVIFLRDRELYPVQLILREILIQNNTSAMSQGAGSGSDTYSIGETIKYATVIVTTLPILFIYPFLQKYFVKGVMIGAIKG</sequence>
<dbReference type="Gene3D" id="1.10.3720.10">
    <property type="entry name" value="MetI-like"/>
    <property type="match status" value="1"/>
</dbReference>
<dbReference type="InterPro" id="IPR000515">
    <property type="entry name" value="MetI-like"/>
</dbReference>
<gene>
    <name evidence="9" type="ORF">IDH44_02475</name>
</gene>
<dbReference type="InterPro" id="IPR035906">
    <property type="entry name" value="MetI-like_sf"/>
</dbReference>
<dbReference type="RefSeq" id="WP_190914341.1">
    <property type="nucleotide sequence ID" value="NZ_JACXIZ010000007.1"/>
</dbReference>
<evidence type="ECO:0000256" key="4">
    <source>
        <dbReference type="ARBA" id="ARBA00022692"/>
    </source>
</evidence>
<keyword evidence="5 7" id="KW-1133">Transmembrane helix</keyword>
<feature type="transmembrane region" description="Helical" evidence="7">
    <location>
        <begin position="81"/>
        <end position="102"/>
    </location>
</feature>
<keyword evidence="4 7" id="KW-0812">Transmembrane</keyword>
<evidence type="ECO:0000313" key="10">
    <source>
        <dbReference type="Proteomes" id="UP000621560"/>
    </source>
</evidence>
<evidence type="ECO:0000313" key="9">
    <source>
        <dbReference type="EMBL" id="MBD2844043.1"/>
    </source>
</evidence>
<keyword evidence="2 7" id="KW-0813">Transport</keyword>
<feature type="transmembrane region" description="Helical" evidence="7">
    <location>
        <begin position="109"/>
        <end position="132"/>
    </location>
</feature>
<evidence type="ECO:0000256" key="7">
    <source>
        <dbReference type="RuleBase" id="RU363032"/>
    </source>
</evidence>
<dbReference type="PANTHER" id="PTHR43744:SF9">
    <property type="entry name" value="POLYGALACTURONAN_RHAMNOGALACTURONAN TRANSPORT SYSTEM PERMEASE PROTEIN YTCP"/>
    <property type="match status" value="1"/>
</dbReference>
<proteinExistence type="inferred from homology"/>
<feature type="transmembrane region" description="Helical" evidence="7">
    <location>
        <begin position="186"/>
        <end position="208"/>
    </location>
</feature>
<dbReference type="SUPFAM" id="SSF161098">
    <property type="entry name" value="MetI-like"/>
    <property type="match status" value="1"/>
</dbReference>
<feature type="transmembrane region" description="Helical" evidence="7">
    <location>
        <begin position="12"/>
        <end position="37"/>
    </location>
</feature>
<feature type="domain" description="ABC transmembrane type-1" evidence="8">
    <location>
        <begin position="77"/>
        <end position="281"/>
    </location>
</feature>
<dbReference type="PROSITE" id="PS51257">
    <property type="entry name" value="PROKAR_LIPOPROTEIN"/>
    <property type="match status" value="1"/>
</dbReference>
<dbReference type="PANTHER" id="PTHR43744">
    <property type="entry name" value="ABC TRANSPORTER PERMEASE PROTEIN MG189-RELATED-RELATED"/>
    <property type="match status" value="1"/>
</dbReference>
<evidence type="ECO:0000256" key="2">
    <source>
        <dbReference type="ARBA" id="ARBA00022448"/>
    </source>
</evidence>
<comment type="similarity">
    <text evidence="7">Belongs to the binding-protein-dependent transport system permease family.</text>
</comment>
<accession>A0A927BRB0</accession>
<protein>
    <submittedName>
        <fullName evidence="9">Carbohydrate ABC transporter permease</fullName>
    </submittedName>
</protein>
<evidence type="ECO:0000256" key="6">
    <source>
        <dbReference type="ARBA" id="ARBA00023136"/>
    </source>
</evidence>
<evidence type="ECO:0000256" key="3">
    <source>
        <dbReference type="ARBA" id="ARBA00022475"/>
    </source>
</evidence>
<keyword evidence="10" id="KW-1185">Reference proteome</keyword>
<evidence type="ECO:0000256" key="5">
    <source>
        <dbReference type="ARBA" id="ARBA00022989"/>
    </source>
</evidence>
<dbReference type="Pfam" id="PF00528">
    <property type="entry name" value="BPD_transp_1"/>
    <property type="match status" value="1"/>
</dbReference>
<name>A0A927BRB0_9BACL</name>
<dbReference type="AlphaFoldDB" id="A0A927BRB0"/>
<dbReference type="Proteomes" id="UP000621560">
    <property type="component" value="Unassembled WGS sequence"/>
</dbReference>
<organism evidence="9 10">
    <name type="scientific">Paenibacillus sabuli</name>
    <dbReference type="NCBI Taxonomy" id="2772509"/>
    <lineage>
        <taxon>Bacteria</taxon>
        <taxon>Bacillati</taxon>
        <taxon>Bacillota</taxon>
        <taxon>Bacilli</taxon>
        <taxon>Bacillales</taxon>
        <taxon>Paenibacillaceae</taxon>
        <taxon>Paenibacillus</taxon>
    </lineage>
</organism>
<keyword evidence="3" id="KW-1003">Cell membrane</keyword>
<comment type="subcellular location">
    <subcellularLocation>
        <location evidence="1 7">Cell membrane</location>
        <topology evidence="1 7">Multi-pass membrane protein</topology>
    </subcellularLocation>
</comment>
<evidence type="ECO:0000256" key="1">
    <source>
        <dbReference type="ARBA" id="ARBA00004651"/>
    </source>
</evidence>
<evidence type="ECO:0000259" key="8">
    <source>
        <dbReference type="PROSITE" id="PS50928"/>
    </source>
</evidence>
<feature type="transmembrane region" description="Helical" evidence="7">
    <location>
        <begin position="144"/>
        <end position="165"/>
    </location>
</feature>
<dbReference type="EMBL" id="JACXIZ010000007">
    <property type="protein sequence ID" value="MBD2844043.1"/>
    <property type="molecule type" value="Genomic_DNA"/>
</dbReference>
<comment type="caution">
    <text evidence="9">The sequence shown here is derived from an EMBL/GenBank/DDBJ whole genome shotgun (WGS) entry which is preliminary data.</text>
</comment>
<reference evidence="9" key="1">
    <citation type="submission" date="2020-09" db="EMBL/GenBank/DDBJ databases">
        <title>A novel bacterium of genus Paenibacillus, isolated from South China Sea.</title>
        <authorList>
            <person name="Huang H."/>
            <person name="Mo K."/>
            <person name="Hu Y."/>
        </authorList>
    </citation>
    <scope>NUCLEOTIDE SEQUENCE</scope>
    <source>
        <strain evidence="9">IB182496</strain>
    </source>
</reference>
<dbReference type="GO" id="GO:0055085">
    <property type="term" value="P:transmembrane transport"/>
    <property type="evidence" value="ECO:0007669"/>
    <property type="project" value="InterPro"/>
</dbReference>
<keyword evidence="6 7" id="KW-0472">Membrane</keyword>
<dbReference type="PROSITE" id="PS50928">
    <property type="entry name" value="ABC_TM1"/>
    <property type="match status" value="1"/>
</dbReference>
<feature type="transmembrane region" description="Helical" evidence="7">
    <location>
        <begin position="262"/>
        <end position="281"/>
    </location>
</feature>